<protein>
    <recommendedName>
        <fullName evidence="3">F-box domain-containing protein</fullName>
    </recommendedName>
</protein>
<dbReference type="EMBL" id="KN840894">
    <property type="protein sequence ID" value="KIP01153.1"/>
    <property type="molecule type" value="Genomic_DNA"/>
</dbReference>
<dbReference type="InterPro" id="IPR036047">
    <property type="entry name" value="F-box-like_dom_sf"/>
</dbReference>
<dbReference type="Proteomes" id="UP000053257">
    <property type="component" value="Unassembled WGS sequence"/>
</dbReference>
<accession>A0A0C3P908</accession>
<dbReference type="Gene3D" id="3.80.10.10">
    <property type="entry name" value="Ribonuclease Inhibitor"/>
    <property type="match status" value="1"/>
</dbReference>
<dbReference type="HOGENOM" id="CLU_532217_0_0_1"/>
<dbReference type="AlphaFoldDB" id="A0A0C3P908"/>
<keyword evidence="2" id="KW-1185">Reference proteome</keyword>
<dbReference type="InterPro" id="IPR032675">
    <property type="entry name" value="LRR_dom_sf"/>
</dbReference>
<proteinExistence type="predicted"/>
<gene>
    <name evidence="1" type="ORF">PHLGIDRAFT_38385</name>
</gene>
<sequence>MIDVVEAVSTKDSSWRRDDTKALDGQGRPLEGWRLRLTDLPPELLDAIASKTTPEDSVSLGLTCKLMHDICWAYMHRRHSVGLPHIYNLKRQVAIRQMLREERKAYVKDILTALWDELQEFIPLICTPKIANSITDLKLTCWKPYHLRLGLDRVFNGPNEVVVFQTLVTSTLTPVLGHCRNVTKLLLDGIRITDEFRDAVCQLPQVSHIRFLSCEFALSTSSTSSAICPAQHVSISAGVTAPLTIAPMLPKMRWCSLFHSQESFSVLVPSVTKPLDTLERIILHDMSRDELRTLTHLLSSYVLPAPLTHLKITTAPDIPKNTLLRFIESLAHTSVEYLSIDSIGYAGVDLLHHVALHIPRLRALTLVYRDDPLAGPAACYWPCSAWEYAEALARLGLLEYFGWNHRVDTVYFPDALPYFEAGSHNGAHGLSEADSEVDTLFALFAAYCPRLKILAMLKMLGESEAFDRLFRLRPTMESLKEEDAVEVRSVYDPSGGYSWPLLDPGLELLRWW</sequence>
<organism evidence="1 2">
    <name type="scientific">Phlebiopsis gigantea (strain 11061_1 CR5-6)</name>
    <name type="common">White-rot fungus</name>
    <name type="synonym">Peniophora gigantea</name>
    <dbReference type="NCBI Taxonomy" id="745531"/>
    <lineage>
        <taxon>Eukaryota</taxon>
        <taxon>Fungi</taxon>
        <taxon>Dikarya</taxon>
        <taxon>Basidiomycota</taxon>
        <taxon>Agaricomycotina</taxon>
        <taxon>Agaricomycetes</taxon>
        <taxon>Polyporales</taxon>
        <taxon>Phanerochaetaceae</taxon>
        <taxon>Phlebiopsis</taxon>
    </lineage>
</organism>
<evidence type="ECO:0008006" key="3">
    <source>
        <dbReference type="Google" id="ProtNLM"/>
    </source>
</evidence>
<dbReference type="STRING" id="745531.A0A0C3P908"/>
<evidence type="ECO:0000313" key="1">
    <source>
        <dbReference type="EMBL" id="KIP01153.1"/>
    </source>
</evidence>
<reference evidence="1 2" key="1">
    <citation type="journal article" date="2014" name="PLoS Genet.">
        <title>Analysis of the Phlebiopsis gigantea genome, transcriptome and secretome provides insight into its pioneer colonization strategies of wood.</title>
        <authorList>
            <person name="Hori C."/>
            <person name="Ishida T."/>
            <person name="Igarashi K."/>
            <person name="Samejima M."/>
            <person name="Suzuki H."/>
            <person name="Master E."/>
            <person name="Ferreira P."/>
            <person name="Ruiz-Duenas F.J."/>
            <person name="Held B."/>
            <person name="Canessa P."/>
            <person name="Larrondo L.F."/>
            <person name="Schmoll M."/>
            <person name="Druzhinina I.S."/>
            <person name="Kubicek C.P."/>
            <person name="Gaskell J.A."/>
            <person name="Kersten P."/>
            <person name="St John F."/>
            <person name="Glasner J."/>
            <person name="Sabat G."/>
            <person name="Splinter BonDurant S."/>
            <person name="Syed K."/>
            <person name="Yadav J."/>
            <person name="Mgbeahuruike A.C."/>
            <person name="Kovalchuk A."/>
            <person name="Asiegbu F.O."/>
            <person name="Lackner G."/>
            <person name="Hoffmeister D."/>
            <person name="Rencoret J."/>
            <person name="Gutierrez A."/>
            <person name="Sun H."/>
            <person name="Lindquist E."/>
            <person name="Barry K."/>
            <person name="Riley R."/>
            <person name="Grigoriev I.V."/>
            <person name="Henrissat B."/>
            <person name="Kues U."/>
            <person name="Berka R.M."/>
            <person name="Martinez A.T."/>
            <person name="Covert S.F."/>
            <person name="Blanchette R.A."/>
            <person name="Cullen D."/>
        </authorList>
    </citation>
    <scope>NUCLEOTIDE SEQUENCE [LARGE SCALE GENOMIC DNA]</scope>
    <source>
        <strain evidence="1 2">11061_1 CR5-6</strain>
    </source>
</reference>
<dbReference type="OrthoDB" id="2801112at2759"/>
<dbReference type="SUPFAM" id="SSF81383">
    <property type="entry name" value="F-box domain"/>
    <property type="match status" value="1"/>
</dbReference>
<evidence type="ECO:0000313" key="2">
    <source>
        <dbReference type="Proteomes" id="UP000053257"/>
    </source>
</evidence>
<name>A0A0C3P908_PHLG1</name>
<dbReference type="SUPFAM" id="SSF52047">
    <property type="entry name" value="RNI-like"/>
    <property type="match status" value="1"/>
</dbReference>